<protein>
    <submittedName>
        <fullName evidence="2">Uncharacterized protein</fullName>
    </submittedName>
</protein>
<evidence type="ECO:0000256" key="1">
    <source>
        <dbReference type="SAM" id="Phobius"/>
    </source>
</evidence>
<proteinExistence type="predicted"/>
<dbReference type="Proteomes" id="UP000253729">
    <property type="component" value="Unassembled WGS sequence"/>
</dbReference>
<dbReference type="GeneID" id="38138413"/>
<evidence type="ECO:0000313" key="2">
    <source>
        <dbReference type="EMBL" id="RDH26320.1"/>
    </source>
</evidence>
<keyword evidence="1" id="KW-0812">Transmembrane</keyword>
<keyword evidence="3" id="KW-1185">Reference proteome</keyword>
<keyword evidence="1" id="KW-0472">Membrane</keyword>
<dbReference type="AlphaFoldDB" id="A0A3F3PHA5"/>
<name>A0A3F3PHA5_9EURO</name>
<feature type="transmembrane region" description="Helical" evidence="1">
    <location>
        <begin position="27"/>
        <end position="49"/>
    </location>
</feature>
<sequence>MDTTWVQHLRSKFAEAHLLLGICSDQFTCFVSVNGIPYVVSLCLFLYFICDDRCIDRSLLSRLDSVVLAEAYIVTGLISLVNWLRPRILPDPRFVTVARMIAVYGPWMIERRMVCAALCAVTQDSSMACKPCPVKSGPYLTRLFWF</sequence>
<gene>
    <name evidence="2" type="ORF">BDQ94DRAFT_164582</name>
</gene>
<dbReference type="EMBL" id="KZ852170">
    <property type="protein sequence ID" value="RDH26320.1"/>
    <property type="molecule type" value="Genomic_DNA"/>
</dbReference>
<organism evidence="2 3">
    <name type="scientific">Aspergillus welwitschiae</name>
    <dbReference type="NCBI Taxonomy" id="1341132"/>
    <lineage>
        <taxon>Eukaryota</taxon>
        <taxon>Fungi</taxon>
        <taxon>Dikarya</taxon>
        <taxon>Ascomycota</taxon>
        <taxon>Pezizomycotina</taxon>
        <taxon>Eurotiomycetes</taxon>
        <taxon>Eurotiomycetidae</taxon>
        <taxon>Eurotiales</taxon>
        <taxon>Aspergillaceae</taxon>
        <taxon>Aspergillus</taxon>
        <taxon>Aspergillus subgen. Circumdati</taxon>
    </lineage>
</organism>
<evidence type="ECO:0000313" key="3">
    <source>
        <dbReference type="Proteomes" id="UP000253729"/>
    </source>
</evidence>
<accession>A0A3F3PHA5</accession>
<reference evidence="2 3" key="1">
    <citation type="submission" date="2018-07" db="EMBL/GenBank/DDBJ databases">
        <title>The genomes of Aspergillus section Nigri reveals drivers in fungal speciation.</title>
        <authorList>
            <consortium name="DOE Joint Genome Institute"/>
            <person name="Vesth T.C."/>
            <person name="Nybo J."/>
            <person name="Theobald S."/>
            <person name="Brandl J."/>
            <person name="Frisvad J.C."/>
            <person name="Nielsen K.F."/>
            <person name="Lyhne E.K."/>
            <person name="Kogle M.E."/>
            <person name="Kuo A."/>
            <person name="Riley R."/>
            <person name="Clum A."/>
            <person name="Nolan M."/>
            <person name="Lipzen A."/>
            <person name="Salamov A."/>
            <person name="Henrissat B."/>
            <person name="Wiebenga A."/>
            <person name="De vries R.P."/>
            <person name="Grigoriev I.V."/>
            <person name="Mortensen U.H."/>
            <person name="Andersen M.R."/>
            <person name="Baker S.E."/>
        </authorList>
    </citation>
    <scope>NUCLEOTIDE SEQUENCE [LARGE SCALE GENOMIC DNA]</scope>
    <source>
        <strain evidence="2 3">CBS 139.54b</strain>
    </source>
</reference>
<keyword evidence="1" id="KW-1133">Transmembrane helix</keyword>
<dbReference type="RefSeq" id="XP_026619342.1">
    <property type="nucleotide sequence ID" value="XM_026770057.1"/>
</dbReference>